<keyword evidence="3" id="KW-0819">tRNA processing</keyword>
<dbReference type="VEuPathDB" id="FungiDB:QG37_07438"/>
<dbReference type="GO" id="GO:0001682">
    <property type="term" value="P:tRNA 5'-leader removal"/>
    <property type="evidence" value="ECO:0007669"/>
    <property type="project" value="InterPro"/>
</dbReference>
<dbReference type="VEuPathDB" id="FungiDB:CJJ07_000671"/>
<feature type="region of interest" description="Disordered" evidence="4">
    <location>
        <begin position="46"/>
        <end position="71"/>
    </location>
</feature>
<evidence type="ECO:0000313" key="6">
    <source>
        <dbReference type="Proteomes" id="UP000037122"/>
    </source>
</evidence>
<organism evidence="5 6">
    <name type="scientific">Candidozyma auris</name>
    <name type="common">Yeast</name>
    <name type="synonym">Candida auris</name>
    <dbReference type="NCBI Taxonomy" id="498019"/>
    <lineage>
        <taxon>Eukaryota</taxon>
        <taxon>Fungi</taxon>
        <taxon>Dikarya</taxon>
        <taxon>Ascomycota</taxon>
        <taxon>Saccharomycotina</taxon>
        <taxon>Pichiomycetes</taxon>
        <taxon>Metschnikowiaceae</taxon>
        <taxon>Candidozyma</taxon>
    </lineage>
</organism>
<dbReference type="InterPro" id="IPR036980">
    <property type="entry name" value="RNase_P/MRP_Rpp29_sf"/>
</dbReference>
<dbReference type="Gene3D" id="2.30.30.210">
    <property type="entry name" value="Ribonuclease P/MRP, subunit p29"/>
    <property type="match status" value="1"/>
</dbReference>
<dbReference type="Pfam" id="PF01868">
    <property type="entry name" value="RNase_P-MRP_p29"/>
    <property type="match status" value="1"/>
</dbReference>
<evidence type="ECO:0000313" key="5">
    <source>
        <dbReference type="EMBL" id="KND96308.1"/>
    </source>
</evidence>
<dbReference type="GO" id="GO:0006364">
    <property type="term" value="P:rRNA processing"/>
    <property type="evidence" value="ECO:0007669"/>
    <property type="project" value="TreeGrafter"/>
</dbReference>
<evidence type="ECO:0000256" key="1">
    <source>
        <dbReference type="ARBA" id="ARBA00004123"/>
    </source>
</evidence>
<sequence>MDRDTTLERHLLSRSYDSESRIVEILEERYSIFGGQKPYMPLMPTEGEAGTEKEAKRPLLKNDGTRPTLRRKKSTRAELKRYIKATLANQKRAVRKLQSDRRLLVNKLLAKYQIPLYEDYVSLHQLWNKYMRDLLFSENKTPNLNMVLPKLSTADYNGCLVRVLESRNRNMVGIEGIVVYDAQHSFIVVVKPKTDREDGPSVSPAEKVGGLRILAKRGLLFGFDVVCEDGENATVMGFTIMGSRFEHRSTDRSGRKFKAHNVEDIL</sequence>
<gene>
    <name evidence="5" type="ORF">QG37_07438</name>
</gene>
<dbReference type="InterPro" id="IPR002730">
    <property type="entry name" value="Rpp29/RNP1"/>
</dbReference>
<dbReference type="PANTHER" id="PTHR13348">
    <property type="entry name" value="RIBONUCLEASE P SUBUNIT P29"/>
    <property type="match status" value="1"/>
</dbReference>
<comment type="subcellular location">
    <subcellularLocation>
        <location evidence="1">Nucleus</location>
    </subcellularLocation>
</comment>
<evidence type="ECO:0000256" key="2">
    <source>
        <dbReference type="ARBA" id="ARBA00006181"/>
    </source>
</evidence>
<dbReference type="VEuPathDB" id="FungiDB:B9J08_004801"/>
<dbReference type="InterPro" id="IPR023534">
    <property type="entry name" value="Rof/RNase_P-like"/>
</dbReference>
<proteinExistence type="inferred from homology"/>
<dbReference type="GO" id="GO:0005634">
    <property type="term" value="C:nucleus"/>
    <property type="evidence" value="ECO:0007669"/>
    <property type="project" value="UniProtKB-SubCell"/>
</dbReference>
<dbReference type="PANTHER" id="PTHR13348:SF0">
    <property type="entry name" value="RIBONUCLEASE P PROTEIN SUBUNIT P29"/>
    <property type="match status" value="1"/>
</dbReference>
<dbReference type="GO" id="GO:0030677">
    <property type="term" value="C:ribonuclease P complex"/>
    <property type="evidence" value="ECO:0007669"/>
    <property type="project" value="InterPro"/>
</dbReference>
<evidence type="ECO:0000256" key="4">
    <source>
        <dbReference type="SAM" id="MobiDB-lite"/>
    </source>
</evidence>
<dbReference type="GO" id="GO:0033204">
    <property type="term" value="F:ribonuclease P RNA binding"/>
    <property type="evidence" value="ECO:0007669"/>
    <property type="project" value="InterPro"/>
</dbReference>
<dbReference type="GO" id="GO:0000172">
    <property type="term" value="C:ribonuclease MRP complex"/>
    <property type="evidence" value="ECO:0007669"/>
    <property type="project" value="InterPro"/>
</dbReference>
<dbReference type="PIRSF" id="PIRSF027081">
    <property type="entry name" value="RNase_P/MRP_p29_subunit"/>
    <property type="match status" value="1"/>
</dbReference>
<dbReference type="VEuPathDB" id="FungiDB:CJI96_0004353"/>
<dbReference type="AlphaFoldDB" id="A0A0L0NQH0"/>
<name>A0A0L0NQH0_CANAR</name>
<reference evidence="6" key="1">
    <citation type="journal article" date="2015" name="BMC Genomics">
        <title>Draft genome of a commonly misdiagnosed multidrug resistant pathogen Candida auris.</title>
        <authorList>
            <person name="Chatterjee S."/>
            <person name="Alampalli S.V."/>
            <person name="Nageshan R.K."/>
            <person name="Chettiar S.T."/>
            <person name="Joshi S."/>
            <person name="Tatu U.S."/>
        </authorList>
    </citation>
    <scope>NUCLEOTIDE SEQUENCE [LARGE SCALE GENOMIC DNA]</scope>
    <source>
        <strain evidence="6">6684</strain>
    </source>
</reference>
<accession>A0A0L0NQH0</accession>
<comment type="caution">
    <text evidence="5">The sequence shown here is derived from an EMBL/GenBank/DDBJ whole genome shotgun (WGS) entry which is preliminary data.</text>
</comment>
<comment type="similarity">
    <text evidence="2">Belongs to the eukaryotic/archaeal RNase P protein component 1 family.</text>
</comment>
<protein>
    <recommendedName>
        <fullName evidence="3">Ribonuclease P protein subunit</fullName>
    </recommendedName>
</protein>
<dbReference type="EMBL" id="LGST01000057">
    <property type="protein sequence ID" value="KND96308.1"/>
    <property type="molecule type" value="Genomic_DNA"/>
</dbReference>
<dbReference type="VEuPathDB" id="FungiDB:CJI97_004651"/>
<dbReference type="SUPFAM" id="SSF101744">
    <property type="entry name" value="Rof/RNase P subunit-like"/>
    <property type="match status" value="1"/>
</dbReference>
<keyword evidence="3" id="KW-0539">Nucleus</keyword>
<dbReference type="Proteomes" id="UP000037122">
    <property type="component" value="Unassembled WGS sequence"/>
</dbReference>
<dbReference type="InterPro" id="IPR016848">
    <property type="entry name" value="RNase_P/MRP_Rpp29-subunit"/>
</dbReference>
<dbReference type="SMART" id="SM00538">
    <property type="entry name" value="POP4"/>
    <property type="match status" value="1"/>
</dbReference>
<evidence type="ECO:0000256" key="3">
    <source>
        <dbReference type="PIRNR" id="PIRNR027081"/>
    </source>
</evidence>
<dbReference type="VEuPathDB" id="FungiDB:CJJ09_004812"/>